<evidence type="ECO:0000313" key="6">
    <source>
        <dbReference type="EMBL" id="CAB4341213.1"/>
    </source>
</evidence>
<dbReference type="GO" id="GO:0004518">
    <property type="term" value="F:nuclease activity"/>
    <property type="evidence" value="ECO:0007669"/>
    <property type="project" value="UniProtKB-KW"/>
</dbReference>
<dbReference type="CDD" id="cd16964">
    <property type="entry name" value="YqgF"/>
    <property type="match status" value="1"/>
</dbReference>
<evidence type="ECO:0000256" key="1">
    <source>
        <dbReference type="ARBA" id="ARBA00022490"/>
    </source>
</evidence>
<dbReference type="Pfam" id="PF03652">
    <property type="entry name" value="RuvX"/>
    <property type="match status" value="1"/>
</dbReference>
<proteinExistence type="inferred from homology"/>
<dbReference type="PANTHER" id="PTHR33317">
    <property type="entry name" value="POLYNUCLEOTIDYL TRANSFERASE, RIBONUCLEASE H-LIKE SUPERFAMILY PROTEIN"/>
    <property type="match status" value="1"/>
</dbReference>
<dbReference type="NCBIfam" id="TIGR00250">
    <property type="entry name" value="RNAse_H_YqgF"/>
    <property type="match status" value="1"/>
</dbReference>
<name>A0A6J5ZNT8_9ZZZZ</name>
<dbReference type="InterPro" id="IPR005227">
    <property type="entry name" value="YqgF"/>
</dbReference>
<evidence type="ECO:0000256" key="2">
    <source>
        <dbReference type="ARBA" id="ARBA00022517"/>
    </source>
</evidence>
<protein>
    <submittedName>
        <fullName evidence="6">Unannotated protein</fullName>
    </submittedName>
</protein>
<evidence type="ECO:0000259" key="5">
    <source>
        <dbReference type="SMART" id="SM00732"/>
    </source>
</evidence>
<dbReference type="SMART" id="SM00732">
    <property type="entry name" value="YqgFc"/>
    <property type="match status" value="1"/>
</dbReference>
<dbReference type="InterPro" id="IPR006641">
    <property type="entry name" value="YqgF/RNaseH-like_dom"/>
</dbReference>
<evidence type="ECO:0000256" key="3">
    <source>
        <dbReference type="ARBA" id="ARBA00022722"/>
    </source>
</evidence>
<dbReference type="InterPro" id="IPR012337">
    <property type="entry name" value="RNaseH-like_sf"/>
</dbReference>
<accession>A0A6J5ZNT8</accession>
<dbReference type="PANTHER" id="PTHR33317:SF4">
    <property type="entry name" value="POLYNUCLEOTIDYL TRANSFERASE, RIBONUCLEASE H-LIKE SUPERFAMILY PROTEIN"/>
    <property type="match status" value="1"/>
</dbReference>
<reference evidence="6" key="1">
    <citation type="submission" date="2020-05" db="EMBL/GenBank/DDBJ databases">
        <authorList>
            <person name="Chiriac C."/>
            <person name="Salcher M."/>
            <person name="Ghai R."/>
            <person name="Kavagutti S V."/>
        </authorList>
    </citation>
    <scope>NUCLEOTIDE SEQUENCE</scope>
</reference>
<dbReference type="GO" id="GO:0000967">
    <property type="term" value="P:rRNA 5'-end processing"/>
    <property type="evidence" value="ECO:0007669"/>
    <property type="project" value="TreeGrafter"/>
</dbReference>
<gene>
    <name evidence="6" type="ORF">UFOPK3775_00926</name>
</gene>
<dbReference type="HAMAP" id="MF_00651">
    <property type="entry name" value="Nuclease_YqgF"/>
    <property type="match status" value="1"/>
</dbReference>
<sequence>MTSGRGRRIAFDYGQVRIGVAICDPDGILATPLPHLLATHPKILQQIISLIDEYQPITIFVGYPKTMSGENGEAVELVDAFINSLEPLTAIPIVTVDERLSTVSAARKLRDAGKSSREARSEIDSMAAVTILEAGLANEN</sequence>
<keyword evidence="2" id="KW-0690">Ribosome biogenesis</keyword>
<keyword evidence="4" id="KW-0378">Hydrolase</keyword>
<dbReference type="SUPFAM" id="SSF53098">
    <property type="entry name" value="Ribonuclease H-like"/>
    <property type="match status" value="1"/>
</dbReference>
<evidence type="ECO:0000256" key="4">
    <source>
        <dbReference type="ARBA" id="ARBA00022801"/>
    </source>
</evidence>
<organism evidence="6">
    <name type="scientific">freshwater metagenome</name>
    <dbReference type="NCBI Taxonomy" id="449393"/>
    <lineage>
        <taxon>unclassified sequences</taxon>
        <taxon>metagenomes</taxon>
        <taxon>ecological metagenomes</taxon>
    </lineage>
</organism>
<keyword evidence="3" id="KW-0540">Nuclease</keyword>
<dbReference type="GO" id="GO:0005829">
    <property type="term" value="C:cytosol"/>
    <property type="evidence" value="ECO:0007669"/>
    <property type="project" value="TreeGrafter"/>
</dbReference>
<feature type="domain" description="YqgF/RNase H-like" evidence="5">
    <location>
        <begin position="6"/>
        <end position="105"/>
    </location>
</feature>
<keyword evidence="1" id="KW-0963">Cytoplasm</keyword>
<dbReference type="EMBL" id="CAESAK010000130">
    <property type="protein sequence ID" value="CAB4341213.1"/>
    <property type="molecule type" value="Genomic_DNA"/>
</dbReference>
<dbReference type="Gene3D" id="3.30.420.140">
    <property type="entry name" value="YqgF/RNase H-like domain"/>
    <property type="match status" value="1"/>
</dbReference>
<dbReference type="AlphaFoldDB" id="A0A6J5ZNT8"/>
<dbReference type="InterPro" id="IPR037027">
    <property type="entry name" value="YqgF/RNaseH-like_dom_sf"/>
</dbReference>
<dbReference type="GO" id="GO:0016787">
    <property type="term" value="F:hydrolase activity"/>
    <property type="evidence" value="ECO:0007669"/>
    <property type="project" value="UniProtKB-KW"/>
</dbReference>